<evidence type="ECO:0000313" key="2">
    <source>
        <dbReference type="EMBL" id="KAK0457070.1"/>
    </source>
</evidence>
<protein>
    <submittedName>
        <fullName evidence="2">Uncharacterized protein</fullName>
    </submittedName>
</protein>
<feature type="region of interest" description="Disordered" evidence="1">
    <location>
        <begin position="157"/>
        <end position="204"/>
    </location>
</feature>
<dbReference type="Proteomes" id="UP001175211">
    <property type="component" value="Unassembled WGS sequence"/>
</dbReference>
<dbReference type="GeneID" id="85353270"/>
<proteinExistence type="predicted"/>
<gene>
    <name evidence="2" type="ORF">EV420DRAFT_1480943</name>
</gene>
<sequence>MAIPWKLGSTNALRHSWWFEVVTNVTPVACSSSTTMSTADSSSSPVECHSSPTVHLGMMARRGSAAREMDRMVGTGCFTGLEGERGLQGNAIHAPASTTIKQSPLYPTDKCCTSRVCSVDHQLLSRNGEHRPPSTSWTEFIRGCDLDGSETVSALADGESVEEGRLQAGPAEDKGSSDVIDNGAHAGETPKTNAGTADTESNGRRVVRERGRTVLDIKEVEVGIVQRWPPGCLISLVQSTIHGMESVWL</sequence>
<comment type="caution">
    <text evidence="2">The sequence shown here is derived from an EMBL/GenBank/DDBJ whole genome shotgun (WGS) entry which is preliminary data.</text>
</comment>
<name>A0AA39N4L5_ARMTA</name>
<organism evidence="2 3">
    <name type="scientific">Armillaria tabescens</name>
    <name type="common">Ringless honey mushroom</name>
    <name type="synonym">Agaricus tabescens</name>
    <dbReference type="NCBI Taxonomy" id="1929756"/>
    <lineage>
        <taxon>Eukaryota</taxon>
        <taxon>Fungi</taxon>
        <taxon>Dikarya</taxon>
        <taxon>Basidiomycota</taxon>
        <taxon>Agaricomycotina</taxon>
        <taxon>Agaricomycetes</taxon>
        <taxon>Agaricomycetidae</taxon>
        <taxon>Agaricales</taxon>
        <taxon>Marasmiineae</taxon>
        <taxon>Physalacriaceae</taxon>
        <taxon>Desarmillaria</taxon>
    </lineage>
</organism>
<feature type="compositionally biased region" description="Polar residues" evidence="1">
    <location>
        <begin position="190"/>
        <end position="200"/>
    </location>
</feature>
<evidence type="ECO:0000256" key="1">
    <source>
        <dbReference type="SAM" id="MobiDB-lite"/>
    </source>
</evidence>
<dbReference type="RefSeq" id="XP_060329385.1">
    <property type="nucleotide sequence ID" value="XM_060469722.1"/>
</dbReference>
<dbReference type="AlphaFoldDB" id="A0AA39N4L5"/>
<evidence type="ECO:0000313" key="3">
    <source>
        <dbReference type="Proteomes" id="UP001175211"/>
    </source>
</evidence>
<reference evidence="2" key="1">
    <citation type="submission" date="2023-06" db="EMBL/GenBank/DDBJ databases">
        <authorList>
            <consortium name="Lawrence Berkeley National Laboratory"/>
            <person name="Ahrendt S."/>
            <person name="Sahu N."/>
            <person name="Indic B."/>
            <person name="Wong-Bajracharya J."/>
            <person name="Merenyi Z."/>
            <person name="Ke H.-M."/>
            <person name="Monk M."/>
            <person name="Kocsube S."/>
            <person name="Drula E."/>
            <person name="Lipzen A."/>
            <person name="Balint B."/>
            <person name="Henrissat B."/>
            <person name="Andreopoulos B."/>
            <person name="Martin F.M."/>
            <person name="Harder C.B."/>
            <person name="Rigling D."/>
            <person name="Ford K.L."/>
            <person name="Foster G.D."/>
            <person name="Pangilinan J."/>
            <person name="Papanicolaou A."/>
            <person name="Barry K."/>
            <person name="LaButti K."/>
            <person name="Viragh M."/>
            <person name="Koriabine M."/>
            <person name="Yan M."/>
            <person name="Riley R."/>
            <person name="Champramary S."/>
            <person name="Plett K.L."/>
            <person name="Tsai I.J."/>
            <person name="Slot J."/>
            <person name="Sipos G."/>
            <person name="Plett J."/>
            <person name="Nagy L.G."/>
            <person name="Grigoriev I.V."/>
        </authorList>
    </citation>
    <scope>NUCLEOTIDE SEQUENCE</scope>
    <source>
        <strain evidence="2">CCBAS 213</strain>
    </source>
</reference>
<accession>A0AA39N4L5</accession>
<dbReference type="EMBL" id="JAUEPS010000023">
    <property type="protein sequence ID" value="KAK0457070.1"/>
    <property type="molecule type" value="Genomic_DNA"/>
</dbReference>
<keyword evidence="3" id="KW-1185">Reference proteome</keyword>